<evidence type="ECO:0000259" key="6">
    <source>
        <dbReference type="Pfam" id="PF00172"/>
    </source>
</evidence>
<evidence type="ECO:0000256" key="2">
    <source>
        <dbReference type="ARBA" id="ARBA00023015"/>
    </source>
</evidence>
<evidence type="ECO:0000313" key="8">
    <source>
        <dbReference type="Proteomes" id="UP001610444"/>
    </source>
</evidence>
<dbReference type="EMBL" id="JBFXLR010000045">
    <property type="protein sequence ID" value="KAL2843539.1"/>
    <property type="molecule type" value="Genomic_DNA"/>
</dbReference>
<feature type="domain" description="Zn(2)-C6 fungal-type" evidence="6">
    <location>
        <begin position="42"/>
        <end position="66"/>
    </location>
</feature>
<feature type="compositionally biased region" description="Basic and acidic residues" evidence="5">
    <location>
        <begin position="128"/>
        <end position="139"/>
    </location>
</feature>
<evidence type="ECO:0000256" key="3">
    <source>
        <dbReference type="ARBA" id="ARBA00023163"/>
    </source>
</evidence>
<keyword evidence="2" id="KW-0805">Transcription regulation</keyword>
<sequence length="644" mass="72257">MGLSAKSLLNTSPIALACRMIEESVDFLATTAKKGIPNVINKRQCDLGRPCTSCKKANLHCVDNSPFRFKAATQSKGELEFASDQTWLKPRVRGGLSFVNETTHSPRTSYDITCKRRRTDSSVGALHEPSESPHSESSRRHALPTTGEALSGPESCTPVGIVPEASHPGIGNFTEAAHPSKDHALHDTGFRTQFSARSRPLETESSYSSSLSLPSLSRPLLFLATVRDRKTLSLQESCLMRHFVENLADPFDCTDKDKHFAYVVPQRAMTCPVLFYAICTASAGHLVRHCSKQWPNRTPIFDNITLSDLTEKSVAEYHNSCISLFISLSNDPACNYDENVFAAATILRFYEQLGVDFFGLDSEIYLGVVRAVVLSQPDYTFGSFDDDYPPPRTADVINLPFTSLGYSVCLVALRQEIWSVLINRRPFRLFRRTGKSYNPPEPAGDFEWSNHIIFWCADVLRFCFGDEGGLPIDDRFPQDRLGQWEFLDGFKRNWETMRPDSFQPLYYHEADPENGRHFPQIVHMNDCQVLGLQHFEIACILLEVYHPQRLPIGPGATARNLAIDELARQRTLRVCGLALSNKKSQATLVTAAIVMTMCGETFTDPAIQQVLLDVLTYIGREHAWPSQSVLLNLQNGWELRKKSH</sequence>
<evidence type="ECO:0000256" key="5">
    <source>
        <dbReference type="SAM" id="MobiDB-lite"/>
    </source>
</evidence>
<dbReference type="PANTHER" id="PTHR37534">
    <property type="entry name" value="TRANSCRIPTIONAL ACTIVATOR PROTEIN UGA3"/>
    <property type="match status" value="1"/>
</dbReference>
<dbReference type="PROSITE" id="PS51257">
    <property type="entry name" value="PROKAR_LIPOPROTEIN"/>
    <property type="match status" value="1"/>
</dbReference>
<dbReference type="InterPro" id="IPR001138">
    <property type="entry name" value="Zn2Cys6_DnaBD"/>
</dbReference>
<gene>
    <name evidence="7" type="ORF">BJX68DRAFT_270039</name>
</gene>
<dbReference type="PANTHER" id="PTHR37534:SF2">
    <property type="entry name" value="N-ACETYLTRANSFERASE DOMAIN-CONTAINING PROTEIN"/>
    <property type="match status" value="1"/>
</dbReference>
<proteinExistence type="predicted"/>
<feature type="region of interest" description="Disordered" evidence="5">
    <location>
        <begin position="109"/>
        <end position="177"/>
    </location>
</feature>
<keyword evidence="8" id="KW-1185">Reference proteome</keyword>
<dbReference type="InterPro" id="IPR021858">
    <property type="entry name" value="Fun_TF"/>
</dbReference>
<dbReference type="Pfam" id="PF00172">
    <property type="entry name" value="Zn_clus"/>
    <property type="match status" value="1"/>
</dbReference>
<dbReference type="RefSeq" id="XP_070895664.1">
    <property type="nucleotide sequence ID" value="XM_071046503.1"/>
</dbReference>
<reference evidence="7 8" key="1">
    <citation type="submission" date="2024-07" db="EMBL/GenBank/DDBJ databases">
        <title>Section-level genome sequencing and comparative genomics of Aspergillus sections Usti and Cavernicolus.</title>
        <authorList>
            <consortium name="Lawrence Berkeley National Laboratory"/>
            <person name="Nybo J.L."/>
            <person name="Vesth T.C."/>
            <person name="Theobald S."/>
            <person name="Frisvad J.C."/>
            <person name="Larsen T.O."/>
            <person name="Kjaerboelling I."/>
            <person name="Rothschild-Mancinelli K."/>
            <person name="Lyhne E.K."/>
            <person name="Kogle M.E."/>
            <person name="Barry K."/>
            <person name="Clum A."/>
            <person name="Na H."/>
            <person name="Ledsgaard L."/>
            <person name="Lin J."/>
            <person name="Lipzen A."/>
            <person name="Kuo A."/>
            <person name="Riley R."/>
            <person name="Mondo S."/>
            <person name="LaButti K."/>
            <person name="Haridas S."/>
            <person name="Pangalinan J."/>
            <person name="Salamov A.A."/>
            <person name="Simmons B.A."/>
            <person name="Magnuson J.K."/>
            <person name="Chen J."/>
            <person name="Drula E."/>
            <person name="Henrissat B."/>
            <person name="Wiebenga A."/>
            <person name="Lubbers R.J."/>
            <person name="Gomes A.C."/>
            <person name="Macurrencykelacurrency M.R."/>
            <person name="Stajich J."/>
            <person name="Grigoriev I.V."/>
            <person name="Mortensen U.H."/>
            <person name="De vries R.P."/>
            <person name="Baker S.E."/>
            <person name="Andersen M.R."/>
        </authorList>
    </citation>
    <scope>NUCLEOTIDE SEQUENCE [LARGE SCALE GENOMIC DNA]</scope>
    <source>
        <strain evidence="7 8">CBS 756.74</strain>
    </source>
</reference>
<dbReference type="Pfam" id="PF11951">
    <property type="entry name" value="Fungal_trans_2"/>
    <property type="match status" value="1"/>
</dbReference>
<keyword evidence="4" id="KW-0539">Nucleus</keyword>
<comment type="caution">
    <text evidence="7">The sequence shown here is derived from an EMBL/GenBank/DDBJ whole genome shotgun (WGS) entry which is preliminary data.</text>
</comment>
<evidence type="ECO:0000313" key="7">
    <source>
        <dbReference type="EMBL" id="KAL2843539.1"/>
    </source>
</evidence>
<accession>A0ABR4JVC1</accession>
<evidence type="ECO:0000256" key="1">
    <source>
        <dbReference type="ARBA" id="ARBA00004123"/>
    </source>
</evidence>
<evidence type="ECO:0000256" key="4">
    <source>
        <dbReference type="ARBA" id="ARBA00023242"/>
    </source>
</evidence>
<name>A0ABR4JVC1_9EURO</name>
<comment type="subcellular location">
    <subcellularLocation>
        <location evidence="1">Nucleus</location>
    </subcellularLocation>
</comment>
<dbReference type="Proteomes" id="UP001610444">
    <property type="component" value="Unassembled WGS sequence"/>
</dbReference>
<organism evidence="7 8">
    <name type="scientific">Aspergillus pseudodeflectus</name>
    <dbReference type="NCBI Taxonomy" id="176178"/>
    <lineage>
        <taxon>Eukaryota</taxon>
        <taxon>Fungi</taxon>
        <taxon>Dikarya</taxon>
        <taxon>Ascomycota</taxon>
        <taxon>Pezizomycotina</taxon>
        <taxon>Eurotiomycetes</taxon>
        <taxon>Eurotiomycetidae</taxon>
        <taxon>Eurotiales</taxon>
        <taxon>Aspergillaceae</taxon>
        <taxon>Aspergillus</taxon>
        <taxon>Aspergillus subgen. Nidulantes</taxon>
    </lineage>
</organism>
<dbReference type="GeneID" id="98161667"/>
<protein>
    <recommendedName>
        <fullName evidence="6">Zn(2)-C6 fungal-type domain-containing protein</fullName>
    </recommendedName>
</protein>
<keyword evidence="3" id="KW-0804">Transcription</keyword>